<comment type="caution">
    <text evidence="1">The sequence shown here is derived from an EMBL/GenBank/DDBJ whole genome shotgun (WGS) entry which is preliminary data.</text>
</comment>
<dbReference type="EMBL" id="PFED01000115">
    <property type="protein sequence ID" value="PJE62853.1"/>
    <property type="molecule type" value="Genomic_DNA"/>
</dbReference>
<accession>A0A2M8KSH1</accession>
<reference evidence="2" key="1">
    <citation type="submission" date="2017-09" db="EMBL/GenBank/DDBJ databases">
        <title>Depth-based differentiation of microbial function through sediment-hosted aquifers and enrichment of novel symbionts in the deep terrestrial subsurface.</title>
        <authorList>
            <person name="Probst A.J."/>
            <person name="Ladd B."/>
            <person name="Jarett J.K."/>
            <person name="Geller-Mcgrath D.E."/>
            <person name="Sieber C.M.K."/>
            <person name="Emerson J.B."/>
            <person name="Anantharaman K."/>
            <person name="Thomas B.C."/>
            <person name="Malmstrom R."/>
            <person name="Stieglmeier M."/>
            <person name="Klingl A."/>
            <person name="Woyke T."/>
            <person name="Ryan C.M."/>
            <person name="Banfield J.F."/>
        </authorList>
    </citation>
    <scope>NUCLEOTIDE SEQUENCE [LARGE SCALE GENOMIC DNA]</scope>
</reference>
<organism evidence="1 2">
    <name type="scientific">Candidatus Roizmanbacteria bacterium CG10_big_fil_rev_8_21_14_0_10_39_6</name>
    <dbReference type="NCBI Taxonomy" id="1974853"/>
    <lineage>
        <taxon>Bacteria</taxon>
        <taxon>Candidatus Roizmaniibacteriota</taxon>
    </lineage>
</organism>
<feature type="non-terminal residue" evidence="1">
    <location>
        <position position="75"/>
    </location>
</feature>
<sequence>MKKANLDYLNNLLLFTKESLRQWEKNENTLNFNIKYWTKKGLIVPLKKGKYLLKSRFDKETNKDAYLEYLANKIY</sequence>
<protein>
    <submittedName>
        <fullName evidence="1">Uncharacterized protein</fullName>
    </submittedName>
</protein>
<gene>
    <name evidence="1" type="ORF">COU88_02750</name>
</gene>
<name>A0A2M8KSH1_9BACT</name>
<dbReference type="Proteomes" id="UP000229554">
    <property type="component" value="Unassembled WGS sequence"/>
</dbReference>
<evidence type="ECO:0000313" key="1">
    <source>
        <dbReference type="EMBL" id="PJE62853.1"/>
    </source>
</evidence>
<dbReference type="AlphaFoldDB" id="A0A2M8KSH1"/>
<evidence type="ECO:0000313" key="2">
    <source>
        <dbReference type="Proteomes" id="UP000229554"/>
    </source>
</evidence>
<proteinExistence type="predicted"/>